<dbReference type="PANTHER" id="PTHR11477:SF13">
    <property type="entry name" value="DEATH-INDUCER OBLITERATOR 1"/>
    <property type="match status" value="1"/>
</dbReference>
<feature type="region of interest" description="Disordered" evidence="1">
    <location>
        <begin position="100"/>
        <end position="119"/>
    </location>
</feature>
<feature type="domain" description="TFIIS central" evidence="2">
    <location>
        <begin position="777"/>
        <end position="897"/>
    </location>
</feature>
<dbReference type="GeneID" id="110087546"/>
<feature type="compositionally biased region" description="Acidic residues" evidence="1">
    <location>
        <begin position="570"/>
        <end position="579"/>
    </location>
</feature>
<dbReference type="RefSeq" id="XP_072835886.1">
    <property type="nucleotide sequence ID" value="XM_072979785.1"/>
</dbReference>
<dbReference type="Gene3D" id="1.10.472.30">
    <property type="entry name" value="Transcription elongation factor S-II, central domain"/>
    <property type="match status" value="1"/>
</dbReference>
<feature type="compositionally biased region" description="Basic and acidic residues" evidence="1">
    <location>
        <begin position="47"/>
        <end position="57"/>
    </location>
</feature>
<feature type="compositionally biased region" description="Basic and acidic residues" evidence="1">
    <location>
        <begin position="631"/>
        <end position="640"/>
    </location>
</feature>
<protein>
    <submittedName>
        <fullName evidence="4 5">SPOC domain-containing protein 1</fullName>
    </submittedName>
</protein>
<dbReference type="RefSeq" id="XP_072835885.1">
    <property type="nucleotide sequence ID" value="XM_072979784.1"/>
</dbReference>
<dbReference type="Proteomes" id="UP001652642">
    <property type="component" value="Chromosome 9"/>
</dbReference>
<feature type="region of interest" description="Disordered" evidence="1">
    <location>
        <begin position="374"/>
        <end position="406"/>
    </location>
</feature>
<evidence type="ECO:0000259" key="2">
    <source>
        <dbReference type="PROSITE" id="PS51321"/>
    </source>
</evidence>
<dbReference type="PROSITE" id="PS51321">
    <property type="entry name" value="TFIIS_CENTRAL"/>
    <property type="match status" value="1"/>
</dbReference>
<evidence type="ECO:0000313" key="5">
    <source>
        <dbReference type="RefSeq" id="XP_072835886.1"/>
    </source>
</evidence>
<dbReference type="RefSeq" id="XP_072835887.1">
    <property type="nucleotide sequence ID" value="XM_072979786.1"/>
</dbReference>
<dbReference type="PANTHER" id="PTHR11477">
    <property type="entry name" value="TRANSCRIPTION FACTOR S-II ZINC FINGER DOMAIN-CONTAINING PROTEIN"/>
    <property type="match status" value="1"/>
</dbReference>
<evidence type="ECO:0000313" key="7">
    <source>
        <dbReference type="RefSeq" id="XP_072835888.1"/>
    </source>
</evidence>
<dbReference type="Pfam" id="PF07500">
    <property type="entry name" value="TFIIS_M"/>
    <property type="match status" value="1"/>
</dbReference>
<dbReference type="RefSeq" id="XP_072835888.1">
    <property type="nucleotide sequence ID" value="XM_072979787.1"/>
</dbReference>
<feature type="compositionally biased region" description="Polar residues" evidence="1">
    <location>
        <begin position="1181"/>
        <end position="1205"/>
    </location>
</feature>
<evidence type="ECO:0000313" key="6">
    <source>
        <dbReference type="RefSeq" id="XP_072835887.1"/>
    </source>
</evidence>
<sequence>MQSTKLDNLKGGLEDILSVGGQHRKVSRKTRVSDRSLKSRKSRTPRSKKEITLRGRASEILQNPNEESREVPSEEGLLTLPDFNDALEKNCMKPQDIRKTLGEHETLHDRETDSDNRKADRAALLQDLQGDDAARDEKAFQSKTDKTKPSTYVSLFDFSKHLLDSWEKNVWSRSALASDATHSEERELSVCSLSCVEHAADWPVKKTCADDPTSEEGPQEETLTFPRKDTGEEILEKASITSKQDFLCCSESREEKRHRRRCKTETNSASAGVSGPTLSRSIKTDVSIKPCYVVLEDIGCKIRSKGKSSSMPPEVRMRSARQPKGNGDTLKKLHAILKDIMEKSCAQKPRKTPWIKKAEMSLAEENIRKKKILLEQKSDESQSSGTAGSGGEDSHHEKKGRETGSVDMVDMLCNQGLFTRLSLANSHDDHPAEPGRIHLLSTSPGKTREVERNNSAGSSATFSSGAHVSKMSVGGIRVSASSSEANCGDACQAHSRFEPDLVSPFSGGDCKNRFRGGTPVRVPTEGTVGPDPSLLDEKEFKEQGGRAPVLGERELDDCWFLMEISEVVEEEVPANDTEEEHTLRGLEHGEVPFDCRPRFPQAESKSTYQPLSENMTVLKPSKNGKGRRPSGHHETRDREINTGAEENSIRQPAQEKSPSKEEESQQSHLSHGVQRVFYELSGSTVKLLGIPIYDLGAVRLRRIPQLEDTSLHISTPCLENQDTCVSLSSDSTEEGKPSSTTERLRLDVRKTEAKKRTQGPCTSAAPIPGSLAYQEQIRGMVVDALRETLQKRLDASPELCVPKNAVSRLAKQVEREIFRLFCCVGQHYKKKYRSLLFNLKSTENQQLFRRVMLGEITPRRLVQMTSLEMAPQELAEWRARENRRVLEIIEKEEREAPSRCSAKFTHKGIVEIHREAEEDLPSQEILELQLHMKENSSSEVPTAPARDSGQKTGDSERRFKPAAYKATLNQKEKPRKHWRSSIMYSEEEGTPLQQDSLISSGIPKKNRRVEMQSKTTAVWKGLIQMFSIKQFMAKAYPVSGSSSQLGQALPGLLWSRGCIMPEDVWTYLDSIWPANSKEMGVIRFHPTFSRDFSYYHMLYTYLNNKQQYGIVNSHQMEIFMVPLAAYQPVPSQLRPLSGPGLDPSHPSLLLGLILPRKTSTRTVETRGSSPPKAKAGVVSLKNRTQNSCSPPASCSQADPNHTQPPLSGDEVQGEIPREESFTINTLISLTEELGRKMCQADPSWLHYEGPSDVAGWGSAGNLFLPPSGPPWLGEPLGSLPPGAQPDQGGGEQVQLCLQPDPSLPWDAQGHLLPSVIAWPEQQRAEEGQGVALWEIPFSHGVGCVEAGPPGDLSSVLPLPEILCPSGTAGEPSSVLQETLSLIEQVAQLQAGIQSQEPQLPSTPFGFPTVPQDVASAWPQAAAGLEFPPAQQDPEMYAHLQLLVSALSGPPPPPPAL</sequence>
<dbReference type="Pfam" id="PF07744">
    <property type="entry name" value="SPOC"/>
    <property type="match status" value="1"/>
</dbReference>
<feature type="region of interest" description="Disordered" evidence="1">
    <location>
        <begin position="1160"/>
        <end position="1213"/>
    </location>
</feature>
<feature type="compositionally biased region" description="Polar residues" evidence="1">
    <location>
        <begin position="603"/>
        <end position="615"/>
    </location>
</feature>
<organism evidence="3 5">
    <name type="scientific">Pogona vitticeps</name>
    <name type="common">central bearded dragon</name>
    <dbReference type="NCBI Taxonomy" id="103695"/>
    <lineage>
        <taxon>Eukaryota</taxon>
        <taxon>Metazoa</taxon>
        <taxon>Chordata</taxon>
        <taxon>Craniata</taxon>
        <taxon>Vertebrata</taxon>
        <taxon>Euteleostomi</taxon>
        <taxon>Lepidosauria</taxon>
        <taxon>Squamata</taxon>
        <taxon>Bifurcata</taxon>
        <taxon>Unidentata</taxon>
        <taxon>Episquamata</taxon>
        <taxon>Toxicofera</taxon>
        <taxon>Iguania</taxon>
        <taxon>Acrodonta</taxon>
        <taxon>Agamidae</taxon>
        <taxon>Amphibolurinae</taxon>
        <taxon>Pogona</taxon>
    </lineage>
</organism>
<feature type="region of interest" description="Disordered" evidence="1">
    <location>
        <begin position="934"/>
        <end position="961"/>
    </location>
</feature>
<dbReference type="SMART" id="SM00510">
    <property type="entry name" value="TFS2M"/>
    <property type="match status" value="1"/>
</dbReference>
<evidence type="ECO:0000256" key="1">
    <source>
        <dbReference type="SAM" id="MobiDB-lite"/>
    </source>
</evidence>
<dbReference type="InterPro" id="IPR003618">
    <property type="entry name" value="TFIIS_cen_dom"/>
</dbReference>
<proteinExistence type="predicted"/>
<keyword evidence="3" id="KW-1185">Reference proteome</keyword>
<feature type="region of interest" description="Disordered" evidence="1">
    <location>
        <begin position="20"/>
        <end position="76"/>
    </location>
</feature>
<feature type="compositionally biased region" description="Basic and acidic residues" evidence="1">
    <location>
        <begin position="580"/>
        <end position="597"/>
    </location>
</feature>
<accession>A0ABM5ERV5</accession>
<dbReference type="InterPro" id="IPR036575">
    <property type="entry name" value="TFIIS_cen_dom_sf"/>
</dbReference>
<feature type="compositionally biased region" description="Basic and acidic residues" evidence="1">
    <location>
        <begin position="392"/>
        <end position="404"/>
    </location>
</feature>
<gene>
    <name evidence="4 5 6 7" type="primary">SPOCD1</name>
</gene>
<dbReference type="SUPFAM" id="SSF46942">
    <property type="entry name" value="Elongation factor TFIIS domain 2"/>
    <property type="match status" value="1"/>
</dbReference>
<name>A0ABM5ERV5_9SAUR</name>
<reference evidence="4 5" key="1">
    <citation type="submission" date="2025-05" db="UniProtKB">
        <authorList>
            <consortium name="RefSeq"/>
        </authorList>
    </citation>
    <scope>IDENTIFICATION</scope>
</reference>
<feature type="region of interest" description="Disordered" evidence="1">
    <location>
        <begin position="570"/>
        <end position="668"/>
    </location>
</feature>
<evidence type="ECO:0000313" key="4">
    <source>
        <dbReference type="RefSeq" id="XP_072835885.1"/>
    </source>
</evidence>
<feature type="region of interest" description="Disordered" evidence="1">
    <location>
        <begin position="304"/>
        <end position="328"/>
    </location>
</feature>
<dbReference type="InterPro" id="IPR012921">
    <property type="entry name" value="SPOC_C"/>
</dbReference>
<evidence type="ECO:0000313" key="3">
    <source>
        <dbReference type="Proteomes" id="UP001652642"/>
    </source>
</evidence>